<dbReference type="CDD" id="cd00063">
    <property type="entry name" value="FN3"/>
    <property type="match status" value="1"/>
</dbReference>
<keyword evidence="2 4" id="KW-0378">Hydrolase</keyword>
<dbReference type="Gene3D" id="2.60.120.260">
    <property type="entry name" value="Galactose-binding domain-like"/>
    <property type="match status" value="1"/>
</dbReference>
<keyword evidence="9" id="KW-1185">Reference proteome</keyword>
<reference evidence="8" key="1">
    <citation type="submission" date="2022-11" db="EMBL/GenBank/DDBJ databases">
        <title>High-quality draft genome sequence of Galbibacter sp. strain CMA-7.</title>
        <authorList>
            <person name="Wei L."/>
            <person name="Dong C."/>
            <person name="Shao Z."/>
        </authorList>
    </citation>
    <scope>NUCLEOTIDE SEQUENCE</scope>
    <source>
        <strain evidence="8">CMA-7</strain>
    </source>
</reference>
<dbReference type="InterPro" id="IPR006710">
    <property type="entry name" value="Glyco_hydro_43"/>
</dbReference>
<evidence type="ECO:0000256" key="5">
    <source>
        <dbReference type="SAM" id="Phobius"/>
    </source>
</evidence>
<dbReference type="SUPFAM" id="SSF75005">
    <property type="entry name" value="Arabinanase/levansucrase/invertase"/>
    <property type="match status" value="1"/>
</dbReference>
<dbReference type="Gene3D" id="2.60.40.10">
    <property type="entry name" value="Immunoglobulins"/>
    <property type="match status" value="1"/>
</dbReference>
<dbReference type="SUPFAM" id="SSF49265">
    <property type="entry name" value="Fibronectin type III"/>
    <property type="match status" value="1"/>
</dbReference>
<keyword evidence="5" id="KW-0812">Transmembrane</keyword>
<evidence type="ECO:0000313" key="8">
    <source>
        <dbReference type="EMBL" id="MDG3584536.1"/>
    </source>
</evidence>
<organism evidence="8 9">
    <name type="scientific">Galbibacter pacificus</name>
    <dbReference type="NCBI Taxonomy" id="2996052"/>
    <lineage>
        <taxon>Bacteria</taxon>
        <taxon>Pseudomonadati</taxon>
        <taxon>Bacteroidota</taxon>
        <taxon>Flavobacteriia</taxon>
        <taxon>Flavobacteriales</taxon>
        <taxon>Flavobacteriaceae</taxon>
        <taxon>Galbibacter</taxon>
    </lineage>
</organism>
<sequence>MIKRDKKNIYKGIIIAINILIICITHDGYAQEHNITDIVIGTYCNPVDISYRFSLDSPSRREAADPSVIQFKGQYYLFASKSGGYWRSSDLLKWKFVEVKNFPTEDYAPTAVVINDSIYMMASSDKIYQAKDIDKGTWKMIATLPFGVIDPAFFMDDDDKLYLYWGCSDVDPLYGVQLDYHQNKFNLIGEPKPLIYTNPNTNGWEVSGDTNETDDKAPWLEGAWMNKHHDIYYLQYASPGTQYKSYSDGVYYSENPLGPFVQAENNPFSYKPSGYANGAGHGSTFKDKYGNFWHIATVTVSNKHMFERRLSLFPAFFDQEGVLFAQTGFGDYPMQIPKGKVMGKDYVLPFWMLLSYDKPVQVSSEKESFVKTNLADENLRTFWSAKSGNPNEWAEIDLQNNQDVYAVQLNFYENNSVIYGRQKGLCYQYTLEGSLDRKNWKIIADKSSSTIDNPHQYIQLKEKERLRYIRINNIKVPSGNFALSGFRVFGKGLGKEPKPVEQFIVDRQWDRRRTRLKWKNNKKAIGYIIYYGNSPNKLYHSYLLYKKNSFYLNSLNANQPYVFQIYAFNENGFSEASKMVLIK</sequence>
<feature type="transmembrane region" description="Helical" evidence="5">
    <location>
        <begin position="12"/>
        <end position="29"/>
    </location>
</feature>
<comment type="similarity">
    <text evidence="1 4">Belongs to the glycosyl hydrolase 43 family.</text>
</comment>
<dbReference type="PROSITE" id="PS50853">
    <property type="entry name" value="FN3"/>
    <property type="match status" value="1"/>
</dbReference>
<keyword evidence="3 4" id="KW-0326">Glycosidase</keyword>
<evidence type="ECO:0000259" key="7">
    <source>
        <dbReference type="PROSITE" id="PS50853"/>
    </source>
</evidence>
<feature type="domain" description="F5/8 type C" evidence="6">
    <location>
        <begin position="341"/>
        <end position="491"/>
    </location>
</feature>
<dbReference type="InterPro" id="IPR036116">
    <property type="entry name" value="FN3_sf"/>
</dbReference>
<accession>A0ABT6FMQ4</accession>
<dbReference type="RefSeq" id="WP_277898296.1">
    <property type="nucleotide sequence ID" value="NZ_JAPMUA010000001.1"/>
</dbReference>
<dbReference type="PANTHER" id="PTHR42812:SF12">
    <property type="entry name" value="BETA-XYLOSIDASE-RELATED"/>
    <property type="match status" value="1"/>
</dbReference>
<keyword evidence="5" id="KW-1133">Transmembrane helix</keyword>
<dbReference type="PANTHER" id="PTHR42812">
    <property type="entry name" value="BETA-XYLOSIDASE"/>
    <property type="match status" value="1"/>
</dbReference>
<evidence type="ECO:0000256" key="3">
    <source>
        <dbReference type="ARBA" id="ARBA00023295"/>
    </source>
</evidence>
<dbReference type="SUPFAM" id="SSF49785">
    <property type="entry name" value="Galactose-binding domain-like"/>
    <property type="match status" value="1"/>
</dbReference>
<dbReference type="PROSITE" id="PS50022">
    <property type="entry name" value="FA58C_3"/>
    <property type="match status" value="1"/>
</dbReference>
<evidence type="ECO:0000256" key="4">
    <source>
        <dbReference type="RuleBase" id="RU361187"/>
    </source>
</evidence>
<evidence type="ECO:0000259" key="6">
    <source>
        <dbReference type="PROSITE" id="PS50022"/>
    </source>
</evidence>
<dbReference type="InterPro" id="IPR023296">
    <property type="entry name" value="Glyco_hydro_beta-prop_sf"/>
</dbReference>
<dbReference type="EMBL" id="JAPMUA010000001">
    <property type="protein sequence ID" value="MDG3584536.1"/>
    <property type="molecule type" value="Genomic_DNA"/>
</dbReference>
<dbReference type="InterPro" id="IPR051795">
    <property type="entry name" value="Glycosyl_Hydrlase_43"/>
</dbReference>
<evidence type="ECO:0000256" key="1">
    <source>
        <dbReference type="ARBA" id="ARBA00009865"/>
    </source>
</evidence>
<keyword evidence="5" id="KW-0472">Membrane</keyword>
<dbReference type="InterPro" id="IPR000421">
    <property type="entry name" value="FA58C"/>
</dbReference>
<dbReference type="InterPro" id="IPR003961">
    <property type="entry name" value="FN3_dom"/>
</dbReference>
<proteinExistence type="inferred from homology"/>
<dbReference type="Gene3D" id="2.115.10.20">
    <property type="entry name" value="Glycosyl hydrolase domain, family 43"/>
    <property type="match status" value="1"/>
</dbReference>
<protein>
    <submittedName>
        <fullName evidence="8">Family 43 glycosylhydrolase</fullName>
    </submittedName>
</protein>
<dbReference type="InterPro" id="IPR013783">
    <property type="entry name" value="Ig-like_fold"/>
</dbReference>
<dbReference type="Proteomes" id="UP001153642">
    <property type="component" value="Unassembled WGS sequence"/>
</dbReference>
<feature type="domain" description="Fibronectin type-III" evidence="7">
    <location>
        <begin position="496"/>
        <end position="583"/>
    </location>
</feature>
<gene>
    <name evidence="8" type="ORF">OSR52_01560</name>
</gene>
<dbReference type="Pfam" id="PF04616">
    <property type="entry name" value="Glyco_hydro_43"/>
    <property type="match status" value="1"/>
</dbReference>
<name>A0ABT6FMQ4_9FLAO</name>
<dbReference type="InterPro" id="IPR008979">
    <property type="entry name" value="Galactose-bd-like_sf"/>
</dbReference>
<dbReference type="Pfam" id="PF00754">
    <property type="entry name" value="F5_F8_type_C"/>
    <property type="match status" value="1"/>
</dbReference>
<dbReference type="CDD" id="cd08982">
    <property type="entry name" value="GH43-like"/>
    <property type="match status" value="1"/>
</dbReference>
<comment type="caution">
    <text evidence="8">The sequence shown here is derived from an EMBL/GenBank/DDBJ whole genome shotgun (WGS) entry which is preliminary data.</text>
</comment>
<evidence type="ECO:0000313" key="9">
    <source>
        <dbReference type="Proteomes" id="UP001153642"/>
    </source>
</evidence>
<evidence type="ECO:0000256" key="2">
    <source>
        <dbReference type="ARBA" id="ARBA00022801"/>
    </source>
</evidence>